<dbReference type="Proteomes" id="UP000000755">
    <property type="component" value="Chromosome"/>
</dbReference>
<gene>
    <name evidence="2" type="ordered locus">GFO_1548</name>
</gene>
<keyword evidence="1" id="KW-1133">Transmembrane helix</keyword>
<proteinExistence type="predicted"/>
<keyword evidence="1" id="KW-0472">Membrane</keyword>
<organism evidence="2 3">
    <name type="scientific">Christiangramia forsetii (strain DSM 17595 / CGMCC 1.15422 / KT0803)</name>
    <name type="common">Gramella forsetii</name>
    <dbReference type="NCBI Taxonomy" id="411154"/>
    <lineage>
        <taxon>Bacteria</taxon>
        <taxon>Pseudomonadati</taxon>
        <taxon>Bacteroidota</taxon>
        <taxon>Flavobacteriia</taxon>
        <taxon>Flavobacteriales</taxon>
        <taxon>Flavobacteriaceae</taxon>
        <taxon>Christiangramia</taxon>
    </lineage>
</organism>
<sequence length="52" mass="5937">MMHTEDNTNRKSSDLEFFQSARQGLSKTINIAIAIIIVLALIAMTGVFFEYW</sequence>
<dbReference type="EMBL" id="CU207366">
    <property type="protein sequence ID" value="CAL66521.1"/>
    <property type="molecule type" value="Genomic_DNA"/>
</dbReference>
<evidence type="ECO:0000256" key="1">
    <source>
        <dbReference type="SAM" id="Phobius"/>
    </source>
</evidence>
<keyword evidence="1" id="KW-0812">Transmembrane</keyword>
<evidence type="ECO:0000313" key="2">
    <source>
        <dbReference type="EMBL" id="CAL66521.1"/>
    </source>
</evidence>
<dbReference type="HOGENOM" id="CLU_3080388_0_0_10"/>
<evidence type="ECO:0000313" key="3">
    <source>
        <dbReference type="Proteomes" id="UP000000755"/>
    </source>
</evidence>
<feature type="transmembrane region" description="Helical" evidence="1">
    <location>
        <begin position="29"/>
        <end position="49"/>
    </location>
</feature>
<accession>A0M1M6</accession>
<dbReference type="AlphaFoldDB" id="A0M1M6"/>
<protein>
    <submittedName>
        <fullName evidence="2">Uncharacterized protein</fullName>
    </submittedName>
</protein>
<name>A0M1M6_CHRFK</name>
<dbReference type="KEGG" id="gfo:GFO_1548"/>
<reference evidence="2 3" key="1">
    <citation type="journal article" date="2006" name="Environ. Microbiol.">
        <title>Whole genome analysis of the marine Bacteroidetes'Gramella forsetii' reveals adaptations to degradation of polymeric organic matter.</title>
        <authorList>
            <person name="Bauer M."/>
            <person name="Kube M."/>
            <person name="Teeling H."/>
            <person name="Richter M."/>
            <person name="Lombardot T."/>
            <person name="Allers E."/>
            <person name="Wuerdemann C.A."/>
            <person name="Quast C."/>
            <person name="Kuhl H."/>
            <person name="Knaust F."/>
            <person name="Woebken D."/>
            <person name="Bischof K."/>
            <person name="Mussmann M."/>
            <person name="Choudhuri J.V."/>
            <person name="Meyer F."/>
            <person name="Reinhardt R."/>
            <person name="Amann R.I."/>
            <person name="Gloeckner F.O."/>
        </authorList>
    </citation>
    <scope>NUCLEOTIDE SEQUENCE [LARGE SCALE GENOMIC DNA]</scope>
    <source>
        <strain evidence="2 3">KT0803</strain>
    </source>
</reference>